<keyword evidence="2" id="KW-1133">Transmembrane helix</keyword>
<dbReference type="SUPFAM" id="SSF49785">
    <property type="entry name" value="Galactose-binding domain-like"/>
    <property type="match status" value="1"/>
</dbReference>
<dbReference type="Pfam" id="PF04862">
    <property type="entry name" value="DUF642"/>
    <property type="match status" value="1"/>
</dbReference>
<dbReference type="Proteomes" id="UP001210925">
    <property type="component" value="Unassembled WGS sequence"/>
</dbReference>
<feature type="compositionally biased region" description="Polar residues" evidence="1">
    <location>
        <begin position="235"/>
        <end position="259"/>
    </location>
</feature>
<feature type="compositionally biased region" description="Basic and acidic residues" evidence="1">
    <location>
        <begin position="468"/>
        <end position="477"/>
    </location>
</feature>
<dbReference type="EMBL" id="JADGKB010000066">
    <property type="protein sequence ID" value="KAJ3255440.1"/>
    <property type="molecule type" value="Genomic_DNA"/>
</dbReference>
<evidence type="ECO:0000256" key="2">
    <source>
        <dbReference type="SAM" id="Phobius"/>
    </source>
</evidence>
<reference evidence="4" key="1">
    <citation type="submission" date="2020-05" db="EMBL/GenBank/DDBJ databases">
        <title>Phylogenomic resolution of chytrid fungi.</title>
        <authorList>
            <person name="Stajich J.E."/>
            <person name="Amses K."/>
            <person name="Simmons R."/>
            <person name="Seto K."/>
            <person name="Myers J."/>
            <person name="Bonds A."/>
            <person name="Quandt C.A."/>
            <person name="Barry K."/>
            <person name="Liu P."/>
            <person name="Grigoriev I."/>
            <person name="Longcore J.E."/>
            <person name="James T.Y."/>
        </authorList>
    </citation>
    <scope>NUCLEOTIDE SEQUENCE</scope>
    <source>
        <strain evidence="4">PLAUS21</strain>
    </source>
</reference>
<evidence type="ECO:0000313" key="4">
    <source>
        <dbReference type="EMBL" id="KAJ3255440.1"/>
    </source>
</evidence>
<keyword evidence="2" id="KW-0472">Membrane</keyword>
<feature type="region of interest" description="Disordered" evidence="1">
    <location>
        <begin position="297"/>
        <end position="328"/>
    </location>
</feature>
<gene>
    <name evidence="4" type="ORF">HK103_006257</name>
</gene>
<dbReference type="InterPro" id="IPR008979">
    <property type="entry name" value="Galactose-bd-like_sf"/>
</dbReference>
<accession>A0AAD5UHU3</accession>
<organism evidence="4 5">
    <name type="scientific">Boothiomyces macroporosus</name>
    <dbReference type="NCBI Taxonomy" id="261099"/>
    <lineage>
        <taxon>Eukaryota</taxon>
        <taxon>Fungi</taxon>
        <taxon>Fungi incertae sedis</taxon>
        <taxon>Chytridiomycota</taxon>
        <taxon>Chytridiomycota incertae sedis</taxon>
        <taxon>Chytridiomycetes</taxon>
        <taxon>Rhizophydiales</taxon>
        <taxon>Terramycetaceae</taxon>
        <taxon>Boothiomyces</taxon>
    </lineage>
</organism>
<protein>
    <recommendedName>
        <fullName evidence="3">DUF642 domain-containing protein</fullName>
    </recommendedName>
</protein>
<feature type="compositionally biased region" description="Low complexity" evidence="1">
    <location>
        <begin position="208"/>
        <end position="232"/>
    </location>
</feature>
<feature type="transmembrane region" description="Helical" evidence="2">
    <location>
        <begin position="272"/>
        <end position="292"/>
    </location>
</feature>
<dbReference type="InterPro" id="IPR006946">
    <property type="entry name" value="DGR2-like_dom"/>
</dbReference>
<proteinExistence type="predicted"/>
<keyword evidence="2" id="KW-0812">Transmembrane</keyword>
<feature type="compositionally biased region" description="Polar residues" evidence="1">
    <location>
        <begin position="175"/>
        <end position="184"/>
    </location>
</feature>
<evidence type="ECO:0000313" key="5">
    <source>
        <dbReference type="Proteomes" id="UP001210925"/>
    </source>
</evidence>
<name>A0AAD5UHU3_9FUNG</name>
<feature type="region of interest" description="Disordered" evidence="1">
    <location>
        <begin position="457"/>
        <end position="479"/>
    </location>
</feature>
<evidence type="ECO:0000256" key="1">
    <source>
        <dbReference type="SAM" id="MobiDB-lite"/>
    </source>
</evidence>
<feature type="compositionally biased region" description="Polar residues" evidence="1">
    <location>
        <begin position="193"/>
        <end position="207"/>
    </location>
</feature>
<sequence length="499" mass="53134">MSNNLVQNGSFEDLANAGCFNDPCLPFTFNNFITPWKFVGDDLFTKYELDGPNTWQAFDGDWSLALASTIGPYTIAQDIAVTPGSTYTLQFMTRADSRGGSLVKKGAYGIDGLDQQSFSISGSTWTPVVYTFTATDSVATVYFSGVGKSTFQPVIDAVKITPAKAAAPVLQIPSVTAGNTSPTNPIAKIQQPAPVQNSASSAQPTAAGTSSNSGNSNSGNTVNSNTDSNGDTVGPGSQNSHNAGVPVTNQIPTSTTSNPLVADSASKGISPAVVGLLCAGLITALVVIGMFVSAKKRRREPSSQSTLRDRDMDEFQPPILASTPPIQPRPSIFRKVSMPSITPLLAQTQELKSKSAEFFKRKFSATTPIITPADPESVFSLPRSDTVTTEIVRLDTAVTRAETFSIPSTPTTSIYATMVADLQANPVPFPYESPVTSQNAPFDAQFIVIKTDEEKRMEHTDLSAQPRFECEPKEERPLSSVTVAELPVLNEGDLPVLNE</sequence>
<dbReference type="AlphaFoldDB" id="A0AAD5UHU3"/>
<comment type="caution">
    <text evidence="4">The sequence shown here is derived from an EMBL/GenBank/DDBJ whole genome shotgun (WGS) entry which is preliminary data.</text>
</comment>
<evidence type="ECO:0000259" key="3">
    <source>
        <dbReference type="Pfam" id="PF04862"/>
    </source>
</evidence>
<feature type="region of interest" description="Disordered" evidence="1">
    <location>
        <begin position="175"/>
        <end position="259"/>
    </location>
</feature>
<dbReference type="Gene3D" id="2.60.120.260">
    <property type="entry name" value="Galactose-binding domain-like"/>
    <property type="match status" value="1"/>
</dbReference>
<feature type="domain" description="DUF642" evidence="3">
    <location>
        <begin position="4"/>
        <end position="160"/>
    </location>
</feature>
<keyword evidence="5" id="KW-1185">Reference proteome</keyword>